<dbReference type="EMBL" id="JAGKQM010000019">
    <property type="protein sequence ID" value="KAH0859855.1"/>
    <property type="molecule type" value="Genomic_DNA"/>
</dbReference>
<organism evidence="1 2">
    <name type="scientific">Brassica napus</name>
    <name type="common">Rape</name>
    <dbReference type="NCBI Taxonomy" id="3708"/>
    <lineage>
        <taxon>Eukaryota</taxon>
        <taxon>Viridiplantae</taxon>
        <taxon>Streptophyta</taxon>
        <taxon>Embryophyta</taxon>
        <taxon>Tracheophyta</taxon>
        <taxon>Spermatophyta</taxon>
        <taxon>Magnoliopsida</taxon>
        <taxon>eudicotyledons</taxon>
        <taxon>Gunneridae</taxon>
        <taxon>Pentapetalae</taxon>
        <taxon>rosids</taxon>
        <taxon>malvids</taxon>
        <taxon>Brassicales</taxon>
        <taxon>Brassicaceae</taxon>
        <taxon>Brassiceae</taxon>
        <taxon>Brassica</taxon>
    </lineage>
</organism>
<sequence>MAQNSKSYYSGPQGLMRRPSCSTAPTMSIEVFDHEVVPAIHGRGLQIWDVREHNHENGSVAPPSIGGYGNGYGGWGWSPFSFFAPGPAVAIGVGGGFDPSFSSCFLEPLQPSQETFSDQEMKKATKITIRDEKEQKF</sequence>
<accession>A0ABQ7XVA5</accession>
<dbReference type="PANTHER" id="PTHR37768">
    <property type="entry name" value="OS06G0694800 PROTEIN"/>
    <property type="match status" value="1"/>
</dbReference>
<name>A0ABQ7XVA5_BRANA</name>
<evidence type="ECO:0000313" key="1">
    <source>
        <dbReference type="EMBL" id="KAH0859855.1"/>
    </source>
</evidence>
<dbReference type="Proteomes" id="UP000824890">
    <property type="component" value="Unassembled WGS sequence"/>
</dbReference>
<reference evidence="1 2" key="1">
    <citation type="submission" date="2021-05" db="EMBL/GenBank/DDBJ databases">
        <title>Genome Assembly of Synthetic Allotetraploid Brassica napus Reveals Homoeologous Exchanges between Subgenomes.</title>
        <authorList>
            <person name="Davis J.T."/>
        </authorList>
    </citation>
    <scope>NUCLEOTIDE SEQUENCE [LARGE SCALE GENOMIC DNA]</scope>
    <source>
        <strain evidence="2">cv. Da-Ae</strain>
        <tissue evidence="1">Seedling</tissue>
    </source>
</reference>
<gene>
    <name evidence="1" type="ORF">HID58_088116</name>
</gene>
<evidence type="ECO:0000313" key="2">
    <source>
        <dbReference type="Proteomes" id="UP000824890"/>
    </source>
</evidence>
<dbReference type="PANTHER" id="PTHR37768:SF2">
    <property type="entry name" value="OS06G0694800 PROTEIN"/>
    <property type="match status" value="1"/>
</dbReference>
<keyword evidence="2" id="KW-1185">Reference proteome</keyword>
<protein>
    <submittedName>
        <fullName evidence="1">Uncharacterized protein</fullName>
    </submittedName>
</protein>
<proteinExistence type="predicted"/>
<comment type="caution">
    <text evidence="1">The sequence shown here is derived from an EMBL/GenBank/DDBJ whole genome shotgun (WGS) entry which is preliminary data.</text>
</comment>